<dbReference type="AlphaFoldDB" id="A0A2Z6N6Y2"/>
<accession>A0A2Z6N6Y2</accession>
<keyword evidence="3" id="KW-1185">Reference proteome</keyword>
<sequence length="119" mass="13093">MDMVDVKYDPKFKLPLRNFKNKYGNYSPGDDNFGVVNSCNGLLCLCEPNGTLGKLHSVNNLVVCNPITGEFIRLPEATGIMKTTRKAICAGLGFQPKTNEHKVIPSNGALKGSYKKQRC</sequence>
<gene>
    <name evidence="2" type="ORF">TSUD_222690</name>
</gene>
<dbReference type="OrthoDB" id="610337at2759"/>
<dbReference type="Pfam" id="PF08268">
    <property type="entry name" value="FBA_3"/>
    <property type="match status" value="1"/>
</dbReference>
<proteinExistence type="predicted"/>
<evidence type="ECO:0000313" key="3">
    <source>
        <dbReference type="Proteomes" id="UP000242715"/>
    </source>
</evidence>
<dbReference type="EMBL" id="DF973464">
    <property type="protein sequence ID" value="GAU31665.1"/>
    <property type="molecule type" value="Genomic_DNA"/>
</dbReference>
<reference evidence="3" key="1">
    <citation type="journal article" date="2017" name="Front. Plant Sci.">
        <title>Climate Clever Clovers: New Paradigm to Reduce the Environmental Footprint of Ruminants by Breeding Low Methanogenic Forages Utilizing Haplotype Variation.</title>
        <authorList>
            <person name="Kaur P."/>
            <person name="Appels R."/>
            <person name="Bayer P.E."/>
            <person name="Keeble-Gagnere G."/>
            <person name="Wang J."/>
            <person name="Hirakawa H."/>
            <person name="Shirasawa K."/>
            <person name="Vercoe P."/>
            <person name="Stefanova K."/>
            <person name="Durmic Z."/>
            <person name="Nichols P."/>
            <person name="Revell C."/>
            <person name="Isobe S.N."/>
            <person name="Edwards D."/>
            <person name="Erskine W."/>
        </authorList>
    </citation>
    <scope>NUCLEOTIDE SEQUENCE [LARGE SCALE GENOMIC DNA]</scope>
    <source>
        <strain evidence="3">cv. Daliak</strain>
    </source>
</reference>
<organism evidence="2 3">
    <name type="scientific">Trifolium subterraneum</name>
    <name type="common">Subterranean clover</name>
    <dbReference type="NCBI Taxonomy" id="3900"/>
    <lineage>
        <taxon>Eukaryota</taxon>
        <taxon>Viridiplantae</taxon>
        <taxon>Streptophyta</taxon>
        <taxon>Embryophyta</taxon>
        <taxon>Tracheophyta</taxon>
        <taxon>Spermatophyta</taxon>
        <taxon>Magnoliopsida</taxon>
        <taxon>eudicotyledons</taxon>
        <taxon>Gunneridae</taxon>
        <taxon>Pentapetalae</taxon>
        <taxon>rosids</taxon>
        <taxon>fabids</taxon>
        <taxon>Fabales</taxon>
        <taxon>Fabaceae</taxon>
        <taxon>Papilionoideae</taxon>
        <taxon>50 kb inversion clade</taxon>
        <taxon>NPAAA clade</taxon>
        <taxon>Hologalegina</taxon>
        <taxon>IRL clade</taxon>
        <taxon>Trifolieae</taxon>
        <taxon>Trifolium</taxon>
    </lineage>
</organism>
<protein>
    <recommendedName>
        <fullName evidence="1">F-box associated beta-propeller type 3 domain-containing protein</fullName>
    </recommendedName>
</protein>
<evidence type="ECO:0000313" key="2">
    <source>
        <dbReference type="EMBL" id="GAU31665.1"/>
    </source>
</evidence>
<feature type="domain" description="F-box associated beta-propeller type 3" evidence="1">
    <location>
        <begin position="33"/>
        <end position="105"/>
    </location>
</feature>
<dbReference type="InterPro" id="IPR013187">
    <property type="entry name" value="F-box-assoc_dom_typ3"/>
</dbReference>
<evidence type="ECO:0000259" key="1">
    <source>
        <dbReference type="Pfam" id="PF08268"/>
    </source>
</evidence>
<dbReference type="Proteomes" id="UP000242715">
    <property type="component" value="Unassembled WGS sequence"/>
</dbReference>
<name>A0A2Z6N6Y2_TRISU</name>